<dbReference type="RefSeq" id="WP_088773015.1">
    <property type="nucleotide sequence ID" value="NZ_CP022132.1"/>
</dbReference>
<keyword evidence="3" id="KW-0808">Transferase</keyword>
<evidence type="ECO:0000313" key="3">
    <source>
        <dbReference type="EMBL" id="ASG68535.1"/>
    </source>
</evidence>
<dbReference type="Proteomes" id="UP000249910">
    <property type="component" value="Chromosome"/>
</dbReference>
<accession>A0ABM6M1B0</accession>
<gene>
    <name evidence="3" type="ORF">CDV26_09160</name>
</gene>
<dbReference type="GO" id="GO:0016740">
    <property type="term" value="F:transferase activity"/>
    <property type="evidence" value="ECO:0007669"/>
    <property type="project" value="UniProtKB-KW"/>
</dbReference>
<dbReference type="CDD" id="cd03808">
    <property type="entry name" value="GT4_CapM-like"/>
    <property type="match status" value="1"/>
</dbReference>
<dbReference type="PANTHER" id="PTHR12526">
    <property type="entry name" value="GLYCOSYLTRANSFERASE"/>
    <property type="match status" value="1"/>
</dbReference>
<dbReference type="Pfam" id="PF13477">
    <property type="entry name" value="Glyco_trans_4_2"/>
    <property type="match status" value="1"/>
</dbReference>
<dbReference type="Gene3D" id="3.40.50.2000">
    <property type="entry name" value="Glycogen Phosphorylase B"/>
    <property type="match status" value="2"/>
</dbReference>
<protein>
    <submittedName>
        <fullName evidence="3">Galacturonosyl transferase</fullName>
    </submittedName>
</protein>
<proteinExistence type="predicted"/>
<dbReference type="InterPro" id="IPR001296">
    <property type="entry name" value="Glyco_trans_1"/>
</dbReference>
<evidence type="ECO:0000259" key="1">
    <source>
        <dbReference type="Pfam" id="PF00534"/>
    </source>
</evidence>
<dbReference type="Pfam" id="PF00534">
    <property type="entry name" value="Glycos_transf_1"/>
    <property type="match status" value="1"/>
</dbReference>
<reference evidence="3 4" key="1">
    <citation type="submission" date="2017-06" db="EMBL/GenBank/DDBJ databases">
        <title>Complete genome of Francisella halioticida.</title>
        <authorList>
            <person name="Sjodin A."/>
        </authorList>
    </citation>
    <scope>NUCLEOTIDE SEQUENCE [LARGE SCALE GENOMIC DNA]</scope>
    <source>
        <strain evidence="3 4">DSM 23729</strain>
    </source>
</reference>
<sequence length="367" mass="41949">MKNKVLFIANDFDIVIFRFRKEVVQAFVSKNCEVSLVTPLSEKAKNYCDEYGIEFIPLDIDRRGKNLLADLKLLLTYYKIIKKENPDYIFTATIKPNLYVGLVNLFFRKKFFPWVTGLGTVFHNNNLLTKLISLFYKVSFSSAKNVFFENSSNMALFERKKLIKKDKSIVLPGCGINLDEFEYGSYPSEDSGLKFVFIGRIMKEKGVYELLDAFSLIQESYFNTSLKIYGPKDENIDIFLENVGHVENVTYEGFCSSVYEVIKENHILVLPSYHEGLSVTLMEAAAVGRPLLASNISGCREVIDDGVNGLTFEPKSVDSLQKAIEKIMKMSSEQRKNMGLNGRKKIQKEFDRKIVVEEHLSCLRGVK</sequence>
<feature type="domain" description="Glycosyl transferase family 1" evidence="1">
    <location>
        <begin position="190"/>
        <end position="344"/>
    </location>
</feature>
<feature type="domain" description="Glycosyltransferase subfamily 4-like N-terminal" evidence="2">
    <location>
        <begin position="4"/>
        <end position="150"/>
    </location>
</feature>
<organism evidence="3 4">
    <name type="scientific">Francisella halioticida</name>
    <dbReference type="NCBI Taxonomy" id="549298"/>
    <lineage>
        <taxon>Bacteria</taxon>
        <taxon>Pseudomonadati</taxon>
        <taxon>Pseudomonadota</taxon>
        <taxon>Gammaproteobacteria</taxon>
        <taxon>Thiotrichales</taxon>
        <taxon>Francisellaceae</taxon>
        <taxon>Francisella</taxon>
    </lineage>
</organism>
<dbReference type="InterPro" id="IPR028098">
    <property type="entry name" value="Glyco_trans_4-like_N"/>
</dbReference>
<dbReference type="SUPFAM" id="SSF53756">
    <property type="entry name" value="UDP-Glycosyltransferase/glycogen phosphorylase"/>
    <property type="match status" value="1"/>
</dbReference>
<dbReference type="EMBL" id="CP022132">
    <property type="protein sequence ID" value="ASG68535.1"/>
    <property type="molecule type" value="Genomic_DNA"/>
</dbReference>
<evidence type="ECO:0000259" key="2">
    <source>
        <dbReference type="Pfam" id="PF13477"/>
    </source>
</evidence>
<name>A0ABM6M1B0_9GAMM</name>
<evidence type="ECO:0000313" key="4">
    <source>
        <dbReference type="Proteomes" id="UP000249910"/>
    </source>
</evidence>
<keyword evidence="4" id="KW-1185">Reference proteome</keyword>